<feature type="transmembrane region" description="Helical" evidence="5">
    <location>
        <begin position="308"/>
        <end position="331"/>
    </location>
</feature>
<feature type="domain" description="Sodium/calcium exchanger membrane region" evidence="6">
    <location>
        <begin position="3"/>
        <end position="146"/>
    </location>
</feature>
<dbReference type="InterPro" id="IPR004837">
    <property type="entry name" value="NaCa_Exmemb"/>
</dbReference>
<feature type="transmembrane region" description="Helical" evidence="5">
    <location>
        <begin position="68"/>
        <end position="90"/>
    </location>
</feature>
<accession>A0A5J4L427</accession>
<evidence type="ECO:0000259" key="6">
    <source>
        <dbReference type="Pfam" id="PF01699"/>
    </source>
</evidence>
<dbReference type="PANTHER" id="PTHR10846">
    <property type="entry name" value="SODIUM/POTASSIUM/CALCIUM EXCHANGER"/>
    <property type="match status" value="1"/>
</dbReference>
<dbReference type="InterPro" id="IPR004481">
    <property type="entry name" value="K/Na/Ca-exchanger"/>
</dbReference>
<keyword evidence="2 5" id="KW-0812">Transmembrane</keyword>
<evidence type="ECO:0000256" key="5">
    <source>
        <dbReference type="SAM" id="Phobius"/>
    </source>
</evidence>
<evidence type="ECO:0000313" key="7">
    <source>
        <dbReference type="EMBL" id="GER93009.1"/>
    </source>
</evidence>
<dbReference type="Gene3D" id="1.20.1420.30">
    <property type="entry name" value="NCX, central ion-binding region"/>
    <property type="match status" value="1"/>
</dbReference>
<feature type="transmembrane region" description="Helical" evidence="5">
    <location>
        <begin position="130"/>
        <end position="153"/>
    </location>
</feature>
<comment type="subcellular location">
    <subcellularLocation>
        <location evidence="1">Membrane</location>
        <topology evidence="1">Multi-pass membrane protein</topology>
    </subcellularLocation>
</comment>
<dbReference type="InterPro" id="IPR044880">
    <property type="entry name" value="NCX_ion-bd_dom_sf"/>
</dbReference>
<reference evidence="7" key="1">
    <citation type="submission" date="2019-10" db="EMBL/GenBank/DDBJ databases">
        <title>Metagenomic sequencing of thiosulfate-disproportionating enrichment culture.</title>
        <authorList>
            <person name="Umezawa K."/>
            <person name="Kojima H."/>
            <person name="Fukui M."/>
        </authorList>
    </citation>
    <scope>NUCLEOTIDE SEQUENCE</scope>
    <source>
        <strain evidence="7">45J</strain>
    </source>
</reference>
<comment type="caution">
    <text evidence="7">The sequence shown here is derived from an EMBL/GenBank/DDBJ whole genome shotgun (WGS) entry which is preliminary data.</text>
</comment>
<feature type="domain" description="Sodium/calcium exchanger membrane region" evidence="6">
    <location>
        <begin position="188"/>
        <end position="329"/>
    </location>
</feature>
<dbReference type="PANTHER" id="PTHR10846:SF8">
    <property type="entry name" value="INNER MEMBRANE PROTEIN YRBG"/>
    <property type="match status" value="1"/>
</dbReference>
<evidence type="ECO:0000256" key="3">
    <source>
        <dbReference type="ARBA" id="ARBA00022989"/>
    </source>
</evidence>
<name>A0A5J4L427_9ZZZZ</name>
<feature type="transmembrane region" description="Helical" evidence="5">
    <location>
        <begin position="185"/>
        <end position="203"/>
    </location>
</feature>
<feature type="transmembrane region" description="Helical" evidence="5">
    <location>
        <begin position="282"/>
        <end position="301"/>
    </location>
</feature>
<evidence type="ECO:0000256" key="4">
    <source>
        <dbReference type="ARBA" id="ARBA00023136"/>
    </source>
</evidence>
<protein>
    <recommendedName>
        <fullName evidence="6">Sodium/calcium exchanger membrane region domain-containing protein</fullName>
    </recommendedName>
</protein>
<feature type="transmembrane region" description="Helical" evidence="5">
    <location>
        <begin position="102"/>
        <end position="124"/>
    </location>
</feature>
<dbReference type="EMBL" id="BLAB01000001">
    <property type="protein sequence ID" value="GER93009.1"/>
    <property type="molecule type" value="Genomic_DNA"/>
</dbReference>
<evidence type="ECO:0000256" key="1">
    <source>
        <dbReference type="ARBA" id="ARBA00004141"/>
    </source>
</evidence>
<proteinExistence type="predicted"/>
<dbReference type="GO" id="GO:0006874">
    <property type="term" value="P:intracellular calcium ion homeostasis"/>
    <property type="evidence" value="ECO:0007669"/>
    <property type="project" value="TreeGrafter"/>
</dbReference>
<keyword evidence="4 5" id="KW-0472">Membrane</keyword>
<dbReference type="GO" id="GO:0005262">
    <property type="term" value="F:calcium channel activity"/>
    <property type="evidence" value="ECO:0007669"/>
    <property type="project" value="TreeGrafter"/>
</dbReference>
<dbReference type="AlphaFoldDB" id="A0A5J4L427"/>
<dbReference type="GO" id="GO:0005886">
    <property type="term" value="C:plasma membrane"/>
    <property type="evidence" value="ECO:0007669"/>
    <property type="project" value="TreeGrafter"/>
</dbReference>
<dbReference type="Pfam" id="PF01699">
    <property type="entry name" value="Na_Ca_ex"/>
    <property type="match status" value="2"/>
</dbReference>
<gene>
    <name evidence="7" type="ORF">A45J_0740</name>
</gene>
<feature type="transmembrane region" description="Helical" evidence="5">
    <location>
        <begin position="215"/>
        <end position="238"/>
    </location>
</feature>
<sequence>MLLWIAFIVCTSVIVYAGTRLSKYGDIIAEKTGLGRTWIGVVLMASVTSLPELVTGISSVTYADVPDIAVGDVLGSCVFNMVIISFLDAMHRPTPISSRAHHGHVLSAGFGILLLSITAMSLFFKSRIIALGWIGPYTLFFIVIYFIAMRLVYFYEKRQLSAFVKEMAIELRYEDIPAKKAIKNYAVNALFVITAAIFLPKIGEGIAETTGLGQTFVGNIFIAVSTSLPEVVVSIAAVKIGAIDLAIGNLFGSNIFNIFILALDDIFFTKGHLFTFANPNHIISALSSIAMTTIAIIGLTYRTEKKTLLLAWDSIGILLIYVINLMLLYMIR</sequence>
<evidence type="ECO:0000256" key="2">
    <source>
        <dbReference type="ARBA" id="ARBA00022692"/>
    </source>
</evidence>
<feature type="transmembrane region" description="Helical" evidence="5">
    <location>
        <begin position="245"/>
        <end position="262"/>
    </location>
</feature>
<dbReference type="GO" id="GO:0008273">
    <property type="term" value="F:calcium, potassium:sodium antiporter activity"/>
    <property type="evidence" value="ECO:0007669"/>
    <property type="project" value="TreeGrafter"/>
</dbReference>
<organism evidence="7">
    <name type="scientific">hot springs metagenome</name>
    <dbReference type="NCBI Taxonomy" id="433727"/>
    <lineage>
        <taxon>unclassified sequences</taxon>
        <taxon>metagenomes</taxon>
        <taxon>ecological metagenomes</taxon>
    </lineage>
</organism>
<keyword evidence="3 5" id="KW-1133">Transmembrane helix</keyword>